<keyword evidence="5" id="KW-1185">Reference proteome</keyword>
<keyword evidence="1" id="KW-0343">GTPase activation</keyword>
<dbReference type="Pfam" id="PF13716">
    <property type="entry name" value="CRAL_TRIO_2"/>
    <property type="match status" value="1"/>
</dbReference>
<dbReference type="InterPro" id="IPR001251">
    <property type="entry name" value="CRAL-TRIO_dom"/>
</dbReference>
<dbReference type="SUPFAM" id="SSF48371">
    <property type="entry name" value="ARM repeat"/>
    <property type="match status" value="2"/>
</dbReference>
<dbReference type="GeneID" id="28846996"/>
<evidence type="ECO:0000256" key="2">
    <source>
        <dbReference type="ARBA" id="ARBA00022553"/>
    </source>
</evidence>
<reference evidence="4 5" key="1">
    <citation type="journal article" date="2016" name="PLoS Pathog.">
        <title>Biosynthesis of antibiotic leucinostatins in bio-control fungus Purpureocillium lilacinum and their inhibition on phytophthora revealed by genome mining.</title>
        <authorList>
            <person name="Wang G."/>
            <person name="Liu Z."/>
            <person name="Lin R."/>
            <person name="Li E."/>
            <person name="Mao Z."/>
            <person name="Ling J."/>
            <person name="Yang Y."/>
            <person name="Yin W.B."/>
            <person name="Xie B."/>
        </authorList>
    </citation>
    <scope>NUCLEOTIDE SEQUENCE [LARGE SCALE GENOMIC DNA]</scope>
    <source>
        <strain evidence="4">170</strain>
    </source>
</reference>
<dbReference type="RefSeq" id="XP_022284624.1">
    <property type="nucleotide sequence ID" value="XM_022428335.1"/>
</dbReference>
<evidence type="ECO:0000313" key="5">
    <source>
        <dbReference type="Proteomes" id="UP000078397"/>
    </source>
</evidence>
<dbReference type="EMBL" id="LSBJ02000002">
    <property type="protein sequence ID" value="OAQ71164.2"/>
    <property type="molecule type" value="Genomic_DNA"/>
</dbReference>
<feature type="domain" description="Ras-GAP" evidence="3">
    <location>
        <begin position="1176"/>
        <end position="1369"/>
    </location>
</feature>
<dbReference type="OrthoDB" id="28245at2759"/>
<keyword evidence="2" id="KW-0597">Phosphoprotein</keyword>
<sequence length="2540" mass="284064">MNSDAVLVGCLVDRIASRLPHHTGSTGKTFYEDDILKITKATLVDLSRTAIGIVIESLLGLLEDLARPFPAVASHPSHILQSELYILSLVADSCTANWNWTTGKDLAVPDTCPSRLEPGLVNRVFDVLKHLLEPIPDDYILPAQTLLDQVPDRNFCVPRPDGMPTQSSNKQLVEAECLLDCLVEFDAHIKVVIEYVTASNWSAAFDYVRNTIYSIRTTTFPDGSLANQTHTQDVDASALVTLRLLSFFWIDSTKLGYIIQEICSSYLHFRKSCQCTVAVVLPLLVSRWIDRSPHDFVRLHSHHKRLDGGGDTLFDMTQTGIDNGRRRAVLYPLQITLLLLLPDVFEVASNLREAKSNSLIKKVSFLDNLRKGLRNGNERAAYCLVSLLRVARHFEAESDSALVSYAMDVQDEVRDSVFSLSQSSIATPQFEQDMVTGAFVSLAHLGLDGSVETLTKICISSLAPDSFKIAVIQACSYFARQTQTGKYSELHANVLRLIQSEFESECLNFPRPRNETPKSGNRKILEILRYLEVSPGPLIREVSGEAGDMVFLKPFMFCVLSRDQSIRHLATEVANRLFARNTGSLGGLQPEIREGSEQLGETLWRRSSSILLELCEEVEEDTNLATVTQLREFLMARSALLKGMPVLSNVPMDVPNIHLASSKVETALLLSICSPNIAVCQAATLCISLLVEECSQVGEYSDSANSISSTHRNQFAYQELSSPAFHFTGLVAFQKRMRGFLRQFRLPTRGIVDAWEIAFNRWIHLSKEVSLATADGIDDKILSEWRNLSGFLASLGGVCTYGYASKLDEAIGDLKWIDRVFSENHEEALLTRFLKLSIQLLGCNNIKVREAMREVLSTEVSSVLYPSLFKALESELEVLLAGVLASIDKGQENEVVFAEQIASLLKIMVEKLESPSDLGSVSSVHLGVLTLSFAKFLDGASDGITTLRVKVKICHLCEAITKRKEHLNLRDDVRIRNQLLEYIFGWIARPHTLKQEQVGNIGPRQDDLRRMQKDLDKACLRTLADLTFRLPLQPADSQSDAGMSELKSQMFHTYFNRFLSLLNYETQEMSRQELSLLGSNRDEGISNADFVITILSNLLSANIDVGLKHSLNIGYHENVDIRAAFVRVLCNILTQGTEFSSLTDAAVSDKYVELLNLLTTDLTLSVSMSAICPASEVDELTICLLTVFEQRGLTFDLFEALIRQEIEQTENETEILRRTCVATKMLSVYAKWKGASYLRTTLQKVLERLMLTSKDLDLELDPARISTPEELQKNAAQLQIVAKVFMDDICASTPNIPNSFRRICNIIYNAVLPRFPEAKYTAVGAFVFLRFFCPAIVAPEAEGLVSVAPTKEMRRGLLLIAKIIQNLANNVLFGTKEPYMFPLNPFLVQNIHSVTGFLHDISVPTKQADTAPAADIFDFGSCVSLHRFLYDHWDHLRQILVSKERKELLRMPADLVRATPPVLEPLRGLITNLGPPPLAISWNRPQISCNTPPLYSRFQNFMLRNAFRSAESFLTSRAVYDGGESKDGLSIVCVILRHIENESIDYDTLLYCYLKIASRLWHEPFGLFIDATCYNGRSEPSDEFFSKLDLLTPSELSRNFARIYVYNMNSAFKRCFRRLLRNSTRDETSVFHPNNVEYHLIGSLQDLQAHFHLSQLHLPKETISVVTETRFMFQSITRLSKSKGKVDVVIKVGSQFVQITTIKKQEVLSGLRLSSVINDIFRLSDIEEASTPHTDDDSSFGLRADGGKIVMFFTSSKRADVLQTIRGAKSKQGKDSRMVKPVERLVRPQDVPGTMLNLALTNLSSPYHVLRLASYNLLGALCRSFDFGVAGRLVCNRDLAIPLEPTRFIVNISRELAQAEPQLTSDFLTEFFVSWDSIPEEQKPLSLEYVAPWLPGLRTAVLVAEADGDKGRDKVAALLRKLIDVAVLDQGLTYCLEQYIWPSIAQDELLLEIFIDELIKAALTYGNRADTLEILSSVMIGLGTVTLRGRIISRLRKALNRSSLRPTRLLQDNSVWEEICILLQFCLALSFDSRVQSQMYLPEIFHVITMLSNTGAHDVRLLVYKLLINSIHSICASFSLDDAKLSRLRSILDVFCDNRGDIFTSPTSLTRDGASVSTSLDSSPALATTENLTSILFEVCFIAAPSVDVANFWRARWMSLVASTAFQNNPAVQPKAFAVMGYLAREEVDDDLLYQVLVALRNSVSQFGEDGSSEMLVSIISSLSKMMAKLPSTSRYGLQLFWLAMSLVRLVPTTLFNCAAQFLEAILTNIGTIGNIRGDRMVPLLLQCRSQLDDAALPLDDAYGIHFEEYTFHFAVCACLVRGLTDNLTRSAAIHVLSSFLEMTSWSDDSIPSSPNRAIHGSPYLALLLARGMQEDDFIDCLWWSDLNPESIADILASRGVQDIDSMKDTHLLLISAIELVDFHYLEDAAQARSLHWLNYLAEARPTVFTSLCGAVPTILDDVLLHSQESGTLEAAHVLLRTLSSEQKYSQAMGSMHPLTNKLNELGFGGLWRLQKHNMFEDVKGECFELTEKLIELIVI</sequence>
<dbReference type="InterPro" id="IPR054071">
    <property type="entry name" value="PH_NF1"/>
</dbReference>
<name>A0A179FZS7_METCM</name>
<gene>
    <name evidence="4" type="ORF">VFPPC_03509</name>
</gene>
<dbReference type="Pfam" id="PF21877">
    <property type="entry name" value="PH_NF1"/>
    <property type="match status" value="1"/>
</dbReference>
<dbReference type="GO" id="GO:0005096">
    <property type="term" value="F:GTPase activator activity"/>
    <property type="evidence" value="ECO:0007669"/>
    <property type="project" value="UniProtKB-KW"/>
</dbReference>
<organism evidence="4 5">
    <name type="scientific">Pochonia chlamydosporia 170</name>
    <dbReference type="NCBI Taxonomy" id="1380566"/>
    <lineage>
        <taxon>Eukaryota</taxon>
        <taxon>Fungi</taxon>
        <taxon>Dikarya</taxon>
        <taxon>Ascomycota</taxon>
        <taxon>Pezizomycotina</taxon>
        <taxon>Sordariomycetes</taxon>
        <taxon>Hypocreomycetidae</taxon>
        <taxon>Hypocreales</taxon>
        <taxon>Clavicipitaceae</taxon>
        <taxon>Pochonia</taxon>
    </lineage>
</organism>
<dbReference type="PROSITE" id="PS50018">
    <property type="entry name" value="RAS_GTPASE_ACTIV_2"/>
    <property type="match status" value="1"/>
</dbReference>
<dbReference type="Gene3D" id="3.40.525.10">
    <property type="entry name" value="CRAL-TRIO lipid binding domain"/>
    <property type="match status" value="1"/>
</dbReference>
<dbReference type="InterPro" id="IPR008936">
    <property type="entry name" value="Rho_GTPase_activation_prot"/>
</dbReference>
<evidence type="ECO:0000256" key="1">
    <source>
        <dbReference type="ARBA" id="ARBA00022468"/>
    </source>
</evidence>
<dbReference type="InterPro" id="IPR023152">
    <property type="entry name" value="RasGAP_CS"/>
</dbReference>
<dbReference type="Proteomes" id="UP000078397">
    <property type="component" value="Unassembled WGS sequence"/>
</dbReference>
<dbReference type="STRING" id="1380566.A0A179FZS7"/>
<dbReference type="SMART" id="SM00323">
    <property type="entry name" value="RasGAP"/>
    <property type="match status" value="1"/>
</dbReference>
<comment type="caution">
    <text evidence="4">The sequence shown here is derived from an EMBL/GenBank/DDBJ whole genome shotgun (WGS) entry which is preliminary data.</text>
</comment>
<dbReference type="Pfam" id="PF00616">
    <property type="entry name" value="RasGAP"/>
    <property type="match status" value="1"/>
</dbReference>
<dbReference type="KEGG" id="pchm:VFPPC_03509"/>
<evidence type="ECO:0000259" key="3">
    <source>
        <dbReference type="PROSITE" id="PS50018"/>
    </source>
</evidence>
<dbReference type="InterPro" id="IPR011993">
    <property type="entry name" value="PH-like_dom_sf"/>
</dbReference>
<dbReference type="PROSITE" id="PS00509">
    <property type="entry name" value="RAS_GTPASE_ACTIV_1"/>
    <property type="match status" value="1"/>
</dbReference>
<dbReference type="GO" id="GO:0007165">
    <property type="term" value="P:signal transduction"/>
    <property type="evidence" value="ECO:0007669"/>
    <property type="project" value="UniProtKB-ARBA"/>
</dbReference>
<evidence type="ECO:0000313" key="4">
    <source>
        <dbReference type="EMBL" id="OAQ71164.2"/>
    </source>
</evidence>
<proteinExistence type="predicted"/>
<dbReference type="InterPro" id="IPR039360">
    <property type="entry name" value="Ras_GTPase"/>
</dbReference>
<accession>A0A179FZS7</accession>
<dbReference type="InterPro" id="IPR016024">
    <property type="entry name" value="ARM-type_fold"/>
</dbReference>
<dbReference type="Gene3D" id="1.10.506.10">
    <property type="entry name" value="GTPase Activation - p120gap, domain 1"/>
    <property type="match status" value="2"/>
</dbReference>
<protein>
    <submittedName>
        <fullName evidence="4">RasGAP group protein</fullName>
    </submittedName>
</protein>
<dbReference type="InterPro" id="IPR001936">
    <property type="entry name" value="RasGAP_dom"/>
</dbReference>
<dbReference type="InterPro" id="IPR036865">
    <property type="entry name" value="CRAL-TRIO_dom_sf"/>
</dbReference>
<dbReference type="CDD" id="cd05392">
    <property type="entry name" value="RasGAP_Neurofibromin_like"/>
    <property type="match status" value="1"/>
</dbReference>
<dbReference type="PANTHER" id="PTHR10194">
    <property type="entry name" value="RAS GTPASE-ACTIVATING PROTEINS"/>
    <property type="match status" value="1"/>
</dbReference>
<dbReference type="Gene3D" id="2.30.29.30">
    <property type="entry name" value="Pleckstrin-homology domain (PH domain)/Phosphotyrosine-binding domain (PTB)"/>
    <property type="match status" value="1"/>
</dbReference>
<dbReference type="SUPFAM" id="SSF48350">
    <property type="entry name" value="GTPase activation domain, GAP"/>
    <property type="match status" value="1"/>
</dbReference>
<dbReference type="PANTHER" id="PTHR10194:SF142">
    <property type="entry name" value="NEUROFIBROMIN"/>
    <property type="match status" value="1"/>
</dbReference>